<dbReference type="OrthoDB" id="9802690at2"/>
<dbReference type="Proteomes" id="UP000254065">
    <property type="component" value="Unassembled WGS sequence"/>
</dbReference>
<evidence type="ECO:0000313" key="1">
    <source>
        <dbReference type="EMBL" id="STZ08589.1"/>
    </source>
</evidence>
<dbReference type="EMBL" id="UGQB01000004">
    <property type="protein sequence ID" value="STZ08589.1"/>
    <property type="molecule type" value="Genomic_DNA"/>
</dbReference>
<gene>
    <name evidence="1" type="ORF">NCTC12877_01593</name>
</gene>
<dbReference type="RefSeq" id="WP_036387069.1">
    <property type="nucleotide sequence ID" value="NZ_UGQB01000004.1"/>
</dbReference>
<dbReference type="Pfam" id="PF06074">
    <property type="entry name" value="Portal_Mu"/>
    <property type="match status" value="1"/>
</dbReference>
<evidence type="ECO:0000313" key="2">
    <source>
        <dbReference type="Proteomes" id="UP000254065"/>
    </source>
</evidence>
<dbReference type="AlphaFoldDB" id="A0A378R1C5"/>
<protein>
    <submittedName>
        <fullName evidence="1">Mu-like prophage protein gp29</fullName>
    </submittedName>
</protein>
<proteinExistence type="predicted"/>
<dbReference type="STRING" id="1122244.GCA_000426885_00021"/>
<sequence length="487" mass="54603">MNGLYLGNEFVSFTELRNSKQPHLRQIASRSTVAGFSSLNTVLPNPDPILKKLGKDIQVYKEIKAEAGVKGCLRRRKSAVKSKAWRIVQDEASLETTERINRIFKNLPLSRIIGAMADASFYGYQPCEISWAYQDGAWLPVDIQAMPPDWFFFDSDNRLRFKDKDAGQDGLIVPERRFLLPRQDPTYENPYGEPDASSVFWATTFKLGGLDFWVRFTEKYGSPWVIGKYGKNYDIEQQQILLDNLSSMVQDAVAVIPDNSTIEIMEAGGKSASSDAFEKFLMFCRSEVNIALLGQNQSTESNSNRASSQAGAEVAFEIALADCEIVAEQLQTLINWIVDYNWGGIAPRFEFFEDSNGGLEQAQRDVALSQAGLKLSSQYFMREYGLQDGDIDGVHIQADNPQQSFAEPTPKNKDDFVSKTADELATHANPYLDDMVVRLKDIVSQAQSFSELQDSIVNAFDDLNADEMVKVMEIAMTLAELKGRSEI</sequence>
<organism evidence="1 2">
    <name type="scientific">Moraxella caprae</name>
    <dbReference type="NCBI Taxonomy" id="90240"/>
    <lineage>
        <taxon>Bacteria</taxon>
        <taxon>Pseudomonadati</taxon>
        <taxon>Pseudomonadota</taxon>
        <taxon>Gammaproteobacteria</taxon>
        <taxon>Moraxellales</taxon>
        <taxon>Moraxellaceae</taxon>
        <taxon>Moraxella</taxon>
    </lineage>
</organism>
<reference evidence="1 2" key="1">
    <citation type="submission" date="2018-06" db="EMBL/GenBank/DDBJ databases">
        <authorList>
            <consortium name="Pathogen Informatics"/>
            <person name="Doyle S."/>
        </authorList>
    </citation>
    <scope>NUCLEOTIDE SEQUENCE [LARGE SCALE GENOMIC DNA]</scope>
    <source>
        <strain evidence="1 2">NCTC12877</strain>
    </source>
</reference>
<dbReference type="InterPro" id="IPR009279">
    <property type="entry name" value="Portal_Mu"/>
</dbReference>
<accession>A0A378R1C5</accession>
<keyword evidence="2" id="KW-1185">Reference proteome</keyword>
<name>A0A378R1C5_9GAMM</name>